<dbReference type="OMA" id="LVEIAWS"/>
<dbReference type="Pfam" id="PF00893">
    <property type="entry name" value="Multi_Drug_Res"/>
    <property type="match status" value="1"/>
</dbReference>
<reference evidence="9 12" key="2">
    <citation type="submission" date="2020-12" db="EMBL/GenBank/DDBJ databases">
        <title>FDA dAtabase for Regulatory Grade micrObial Sequences (FDA-ARGOS): Supporting development and validation of Infectious Disease Dx tests.</title>
        <authorList>
            <person name="Nelson B."/>
            <person name="Plummer A."/>
            <person name="Tallon L."/>
            <person name="Sadzewicz L."/>
            <person name="Zhao X."/>
            <person name="Boylan J."/>
            <person name="Ott S."/>
            <person name="Bowen H."/>
            <person name="Vavikolanu K."/>
            <person name="Mehta A."/>
            <person name="Aluvathingal J."/>
            <person name="Nadendla S."/>
            <person name="Myers T."/>
            <person name="Yan Y."/>
            <person name="Sichtig H."/>
        </authorList>
    </citation>
    <scope>NUCLEOTIDE SEQUENCE [LARGE SCALE GENOMIC DNA]</scope>
    <source>
        <strain evidence="9 12">FDAARGOS_923</strain>
    </source>
</reference>
<dbReference type="SUPFAM" id="SSF103481">
    <property type="entry name" value="Multidrug resistance efflux transporter EmrE"/>
    <property type="match status" value="1"/>
</dbReference>
<dbReference type="GO" id="GO:0022857">
    <property type="term" value="F:transmembrane transporter activity"/>
    <property type="evidence" value="ECO:0007669"/>
    <property type="project" value="InterPro"/>
</dbReference>
<dbReference type="PANTHER" id="PTHR30561">
    <property type="entry name" value="SMR FAMILY PROTON-DEPENDENT DRUG EFFLUX TRANSPORTER SUGE"/>
    <property type="match status" value="1"/>
</dbReference>
<organism evidence="10 11">
    <name type="scientific">Bacillus licheniformis</name>
    <dbReference type="NCBI Taxonomy" id="1402"/>
    <lineage>
        <taxon>Bacteria</taxon>
        <taxon>Bacillati</taxon>
        <taxon>Bacillota</taxon>
        <taxon>Bacilli</taxon>
        <taxon>Bacillales</taxon>
        <taxon>Bacillaceae</taxon>
        <taxon>Bacillus</taxon>
    </lineage>
</organism>
<evidence type="ECO:0000256" key="2">
    <source>
        <dbReference type="ARBA" id="ARBA00022448"/>
    </source>
</evidence>
<dbReference type="Proteomes" id="UP000595038">
    <property type="component" value="Chromosome"/>
</dbReference>
<protein>
    <submittedName>
        <fullName evidence="9">Multidrug efflux SMR transporter</fullName>
    </submittedName>
    <submittedName>
        <fullName evidence="10">Quaternary ammonium compound-resistance protein SugE</fullName>
    </submittedName>
</protein>
<dbReference type="Gene3D" id="1.10.3730.20">
    <property type="match status" value="1"/>
</dbReference>
<feature type="transmembrane region" description="Helical" evidence="8">
    <location>
        <begin position="81"/>
        <end position="99"/>
    </location>
</feature>
<dbReference type="DNASU" id="3031254"/>
<evidence type="ECO:0000256" key="4">
    <source>
        <dbReference type="ARBA" id="ARBA00022692"/>
    </source>
</evidence>
<accession>A0A1Y0YFH0</accession>
<dbReference type="InterPro" id="IPR000390">
    <property type="entry name" value="Small_drug/metabolite_transptr"/>
</dbReference>
<evidence type="ECO:0000256" key="8">
    <source>
        <dbReference type="SAM" id="Phobius"/>
    </source>
</evidence>
<keyword evidence="4 7" id="KW-0812">Transmembrane</keyword>
<dbReference type="EMBL" id="NILC01000029">
    <property type="protein sequence ID" value="TWL22276.1"/>
    <property type="molecule type" value="Genomic_DNA"/>
</dbReference>
<evidence type="ECO:0000313" key="10">
    <source>
        <dbReference type="EMBL" id="TWL22276.1"/>
    </source>
</evidence>
<dbReference type="InterPro" id="IPR037185">
    <property type="entry name" value="EmrE-like"/>
</dbReference>
<reference evidence="10 11" key="1">
    <citation type="submission" date="2019-06" db="EMBL/GenBank/DDBJ databases">
        <title>Genome sequence analysis of &gt;100 Bacillus licheniformis strains suggests intrinsic resistance to this species.</title>
        <authorList>
            <person name="Wels M."/>
            <person name="Siezen R.J."/>
            <person name="Johansen E."/>
            <person name="Stuer-Lauridsen B."/>
            <person name="Bjerre K."/>
            <person name="Nielsen B.K.K."/>
        </authorList>
    </citation>
    <scope>NUCLEOTIDE SEQUENCE [LARGE SCALE GENOMIC DNA]</scope>
    <source>
        <strain evidence="10 11">BAC-16736</strain>
    </source>
</reference>
<evidence type="ECO:0000256" key="7">
    <source>
        <dbReference type="RuleBase" id="RU003942"/>
    </source>
</evidence>
<feature type="transmembrane region" description="Helical" evidence="8">
    <location>
        <begin position="27"/>
        <end position="44"/>
    </location>
</feature>
<dbReference type="EMBL" id="CP065647">
    <property type="protein sequence ID" value="QPR71446.1"/>
    <property type="molecule type" value="Genomic_DNA"/>
</dbReference>
<evidence type="ECO:0000313" key="9">
    <source>
        <dbReference type="EMBL" id="QPR71446.1"/>
    </source>
</evidence>
<feature type="transmembrane region" description="Helical" evidence="8">
    <location>
        <begin position="56"/>
        <end position="75"/>
    </location>
</feature>
<keyword evidence="5 8" id="KW-1133">Transmembrane helix</keyword>
<name>A0A1Y0YFH0_BACLI</name>
<dbReference type="AlphaFoldDB" id="A0A1Y0YFH0"/>
<evidence type="ECO:0000256" key="3">
    <source>
        <dbReference type="ARBA" id="ARBA00022475"/>
    </source>
</evidence>
<gene>
    <name evidence="10" type="ORF">CHCC16736_3745</name>
    <name evidence="9" type="ORF">I6G80_16625</name>
</gene>
<keyword evidence="2" id="KW-0813">Transport</keyword>
<evidence type="ECO:0000313" key="12">
    <source>
        <dbReference type="Proteomes" id="UP000595038"/>
    </source>
</evidence>
<evidence type="ECO:0000256" key="5">
    <source>
        <dbReference type="ARBA" id="ARBA00022989"/>
    </source>
</evidence>
<evidence type="ECO:0000256" key="6">
    <source>
        <dbReference type="ARBA" id="ARBA00023136"/>
    </source>
</evidence>
<keyword evidence="6 8" id="KW-0472">Membrane</keyword>
<proteinExistence type="inferred from homology"/>
<dbReference type="Proteomes" id="UP000435910">
    <property type="component" value="Unassembled WGS sequence"/>
</dbReference>
<dbReference type="GO" id="GO:0005886">
    <property type="term" value="C:plasma membrane"/>
    <property type="evidence" value="ECO:0007669"/>
    <property type="project" value="UniProtKB-SubCell"/>
</dbReference>
<sequence length="111" mass="12070">MSWLLVIAAGFLEVVWASGLKHADSFVDWLMIFVLIAVSFIMLIRSYRNIPMASAYTVFVGIGTAGTYVTGIFMGETFSGGQIFFLIVLLGGIIGMKMFTKENNAQSGGDE</sequence>
<dbReference type="PANTHER" id="PTHR30561:SF0">
    <property type="entry name" value="GUANIDINIUM EXPORTER"/>
    <property type="match status" value="1"/>
</dbReference>
<dbReference type="RefSeq" id="WP_011198004.1">
    <property type="nucleotide sequence ID" value="NZ_BOQU01000003.1"/>
</dbReference>
<comment type="subcellular location">
    <subcellularLocation>
        <location evidence="1 7">Cell membrane</location>
        <topology evidence="1 7">Multi-pass membrane protein</topology>
    </subcellularLocation>
</comment>
<evidence type="ECO:0000313" key="11">
    <source>
        <dbReference type="Proteomes" id="UP000435910"/>
    </source>
</evidence>
<dbReference type="InterPro" id="IPR045324">
    <property type="entry name" value="Small_multidrug_res"/>
</dbReference>
<keyword evidence="3" id="KW-1003">Cell membrane</keyword>
<comment type="similarity">
    <text evidence="7">Belongs to the drug/metabolite transporter (DMT) superfamily. Small multidrug resistance (SMR) (TC 2.A.7.1) family.</text>
</comment>
<evidence type="ECO:0000256" key="1">
    <source>
        <dbReference type="ARBA" id="ARBA00004651"/>
    </source>
</evidence>
<dbReference type="GeneID" id="92861399"/>